<gene>
    <name evidence="3" type="ORF">BSP0115_LOCUS5558</name>
</gene>
<feature type="region of interest" description="Disordered" evidence="1">
    <location>
        <begin position="42"/>
        <end position="103"/>
    </location>
</feature>
<evidence type="ECO:0000256" key="2">
    <source>
        <dbReference type="SAM" id="Phobius"/>
    </source>
</evidence>
<evidence type="ECO:0000256" key="1">
    <source>
        <dbReference type="SAM" id="MobiDB-lite"/>
    </source>
</evidence>
<keyword evidence="2" id="KW-0812">Transmembrane</keyword>
<dbReference type="AlphaFoldDB" id="A0A7S1G569"/>
<feature type="transmembrane region" description="Helical" evidence="2">
    <location>
        <begin position="12"/>
        <end position="33"/>
    </location>
</feature>
<organism evidence="3">
    <name type="scientific">Bicosoecida sp. CB-2014</name>
    <dbReference type="NCBI Taxonomy" id="1486930"/>
    <lineage>
        <taxon>Eukaryota</taxon>
        <taxon>Sar</taxon>
        <taxon>Stramenopiles</taxon>
        <taxon>Bigyra</taxon>
        <taxon>Opalozoa</taxon>
        <taxon>Bicosoecida</taxon>
    </lineage>
</organism>
<keyword evidence="2" id="KW-0472">Membrane</keyword>
<sequence>MPPVSRAKGRAAVVGLVALTAAAVGVVDVYLPFFSQTAKDRRENPELFGPTAQGGRAPGIGPSSMWSNIDKAAKRNRDAATAPAAAPASLPAAPTTTQSDERR</sequence>
<feature type="compositionally biased region" description="Low complexity" evidence="1">
    <location>
        <begin position="79"/>
        <end position="97"/>
    </location>
</feature>
<name>A0A7S1G569_9STRA</name>
<reference evidence="3" key="1">
    <citation type="submission" date="2021-01" db="EMBL/GenBank/DDBJ databases">
        <authorList>
            <person name="Corre E."/>
            <person name="Pelletier E."/>
            <person name="Niang G."/>
            <person name="Scheremetjew M."/>
            <person name="Finn R."/>
            <person name="Kale V."/>
            <person name="Holt S."/>
            <person name="Cochrane G."/>
            <person name="Meng A."/>
            <person name="Brown T."/>
            <person name="Cohen L."/>
        </authorList>
    </citation>
    <scope>NUCLEOTIDE SEQUENCE</scope>
    <source>
        <strain evidence="3">Ms1</strain>
    </source>
</reference>
<accession>A0A7S1G569</accession>
<keyword evidence="2" id="KW-1133">Transmembrane helix</keyword>
<evidence type="ECO:0000313" key="3">
    <source>
        <dbReference type="EMBL" id="CAD8912319.1"/>
    </source>
</evidence>
<proteinExistence type="predicted"/>
<protein>
    <submittedName>
        <fullName evidence="3">Uncharacterized protein</fullName>
    </submittedName>
</protein>
<dbReference type="EMBL" id="HBFS01008137">
    <property type="protein sequence ID" value="CAD8912319.1"/>
    <property type="molecule type" value="Transcribed_RNA"/>
</dbReference>